<name>A0A834NMY4_VESGE</name>
<keyword evidence="2" id="KW-0812">Transmembrane</keyword>
<feature type="region of interest" description="Disordered" evidence="1">
    <location>
        <begin position="1"/>
        <end position="37"/>
    </location>
</feature>
<reference evidence="3" key="1">
    <citation type="journal article" date="2020" name="G3 (Bethesda)">
        <title>High-Quality Assemblies for Three Invasive Social Wasps from the &lt;i&gt;Vespula&lt;/i&gt; Genus.</title>
        <authorList>
            <person name="Harrop T.W.R."/>
            <person name="Guhlin J."/>
            <person name="McLaughlin G.M."/>
            <person name="Permina E."/>
            <person name="Stockwell P."/>
            <person name="Gilligan J."/>
            <person name="Le Lec M.F."/>
            <person name="Gruber M.A.M."/>
            <person name="Quinn O."/>
            <person name="Lovegrove M."/>
            <person name="Duncan E.J."/>
            <person name="Remnant E.J."/>
            <person name="Van Eeckhoven J."/>
            <person name="Graham B."/>
            <person name="Knapp R.A."/>
            <person name="Langford K.W."/>
            <person name="Kronenberg Z."/>
            <person name="Press M.O."/>
            <person name="Eacker S.M."/>
            <person name="Wilson-Rankin E.E."/>
            <person name="Purcell J."/>
            <person name="Lester P.J."/>
            <person name="Dearden P.K."/>
        </authorList>
    </citation>
    <scope>NUCLEOTIDE SEQUENCE</scope>
    <source>
        <strain evidence="3">Linc-1</strain>
    </source>
</reference>
<evidence type="ECO:0000313" key="4">
    <source>
        <dbReference type="Proteomes" id="UP000617340"/>
    </source>
</evidence>
<dbReference type="AlphaFoldDB" id="A0A834NMY4"/>
<keyword evidence="2" id="KW-1133">Transmembrane helix</keyword>
<feature type="compositionally biased region" description="Polar residues" evidence="1">
    <location>
        <begin position="27"/>
        <end position="36"/>
    </location>
</feature>
<dbReference type="EMBL" id="JACSDZ010000002">
    <property type="protein sequence ID" value="KAF7414262.1"/>
    <property type="molecule type" value="Genomic_DNA"/>
</dbReference>
<comment type="caution">
    <text evidence="3">The sequence shown here is derived from an EMBL/GenBank/DDBJ whole genome shotgun (WGS) entry which is preliminary data.</text>
</comment>
<protein>
    <submittedName>
        <fullName evidence="3">Uncharacterized protein</fullName>
    </submittedName>
</protein>
<dbReference type="Proteomes" id="UP000617340">
    <property type="component" value="Unassembled WGS sequence"/>
</dbReference>
<evidence type="ECO:0000256" key="1">
    <source>
        <dbReference type="SAM" id="MobiDB-lite"/>
    </source>
</evidence>
<keyword evidence="4" id="KW-1185">Reference proteome</keyword>
<sequence length="132" mass="15488">MRIRRTQNMEHGTRNTEHGTWNMEHGTPNTKHGTWNTKHRTRNTNEMDDEASIFWAVILMISGIVMMTILLACYACLFRDLCCRTDERSKRRRTIRRTPLQEADESNRQKFDAIPMNDITQGDSMPTESEKV</sequence>
<evidence type="ECO:0000256" key="2">
    <source>
        <dbReference type="SAM" id="Phobius"/>
    </source>
</evidence>
<feature type="transmembrane region" description="Helical" evidence="2">
    <location>
        <begin position="53"/>
        <end position="78"/>
    </location>
</feature>
<gene>
    <name evidence="3" type="ORF">HZH68_002751</name>
</gene>
<keyword evidence="2" id="KW-0472">Membrane</keyword>
<proteinExistence type="predicted"/>
<accession>A0A834NMY4</accession>
<feature type="compositionally biased region" description="Basic and acidic residues" evidence="1">
    <location>
        <begin position="7"/>
        <end position="17"/>
    </location>
</feature>
<evidence type="ECO:0000313" key="3">
    <source>
        <dbReference type="EMBL" id="KAF7414262.1"/>
    </source>
</evidence>
<feature type="region of interest" description="Disordered" evidence="1">
    <location>
        <begin position="89"/>
        <end position="132"/>
    </location>
</feature>
<feature type="compositionally biased region" description="Polar residues" evidence="1">
    <location>
        <begin position="118"/>
        <end position="132"/>
    </location>
</feature>
<organism evidence="3 4">
    <name type="scientific">Vespula germanica</name>
    <name type="common">German yellow jacket</name>
    <name type="synonym">Paravespula germanica</name>
    <dbReference type="NCBI Taxonomy" id="30212"/>
    <lineage>
        <taxon>Eukaryota</taxon>
        <taxon>Metazoa</taxon>
        <taxon>Ecdysozoa</taxon>
        <taxon>Arthropoda</taxon>
        <taxon>Hexapoda</taxon>
        <taxon>Insecta</taxon>
        <taxon>Pterygota</taxon>
        <taxon>Neoptera</taxon>
        <taxon>Endopterygota</taxon>
        <taxon>Hymenoptera</taxon>
        <taxon>Apocrita</taxon>
        <taxon>Aculeata</taxon>
        <taxon>Vespoidea</taxon>
        <taxon>Vespidae</taxon>
        <taxon>Vespinae</taxon>
        <taxon>Vespula</taxon>
    </lineage>
</organism>